<dbReference type="STRING" id="92487.SAMN02745130_01982"/>
<dbReference type="Gene3D" id="1.10.10.10">
    <property type="entry name" value="Winged helix-like DNA-binding domain superfamily/Winged helix DNA-binding domain"/>
    <property type="match status" value="1"/>
</dbReference>
<dbReference type="PANTHER" id="PTHR23131:SF4">
    <property type="entry name" value="METALLO-BETA-LACTAMASE SUPERFAMILY POTEIN"/>
    <property type="match status" value="1"/>
</dbReference>
<evidence type="ECO:0000313" key="2">
    <source>
        <dbReference type="EMBL" id="SKA79381.1"/>
    </source>
</evidence>
<gene>
    <name evidence="2" type="ORF">SAMN02745130_01982</name>
</gene>
<dbReference type="InterPro" id="IPR001279">
    <property type="entry name" value="Metallo-B-lactamas"/>
</dbReference>
<accession>A0A1T4WRY6</accession>
<proteinExistence type="predicted"/>
<dbReference type="InterPro" id="IPR048933">
    <property type="entry name" value="B_lactamase-like_C"/>
</dbReference>
<evidence type="ECO:0000259" key="1">
    <source>
        <dbReference type="SMART" id="SM00849"/>
    </source>
</evidence>
<dbReference type="RefSeq" id="WP_078922450.1">
    <property type="nucleotide sequence ID" value="NZ_FUYB01000008.1"/>
</dbReference>
<dbReference type="InterPro" id="IPR050662">
    <property type="entry name" value="Sec-metab_biosynth-thioest"/>
</dbReference>
<dbReference type="Pfam" id="PF00753">
    <property type="entry name" value="Lactamase_B"/>
    <property type="match status" value="1"/>
</dbReference>
<dbReference type="SUPFAM" id="SSF56281">
    <property type="entry name" value="Metallo-hydrolase/oxidoreductase"/>
    <property type="match status" value="1"/>
</dbReference>
<name>A0A1T4WRY6_9GAMM</name>
<dbReference type="SMART" id="SM00849">
    <property type="entry name" value="Lactamase_B"/>
    <property type="match status" value="1"/>
</dbReference>
<protein>
    <submittedName>
        <fullName evidence="2">Glyoxylase, beta-lactamase superfamily II</fullName>
    </submittedName>
</protein>
<feature type="domain" description="Metallo-beta-lactamase" evidence="1">
    <location>
        <begin position="44"/>
        <end position="261"/>
    </location>
</feature>
<dbReference type="InterPro" id="IPR036388">
    <property type="entry name" value="WH-like_DNA-bd_sf"/>
</dbReference>
<dbReference type="Pfam" id="PF21221">
    <property type="entry name" value="B_lactamase-like_C"/>
    <property type="match status" value="1"/>
</dbReference>
<organism evidence="2 3">
    <name type="scientific">Thiothrix eikelboomii</name>
    <dbReference type="NCBI Taxonomy" id="92487"/>
    <lineage>
        <taxon>Bacteria</taxon>
        <taxon>Pseudomonadati</taxon>
        <taxon>Pseudomonadota</taxon>
        <taxon>Gammaproteobacteria</taxon>
        <taxon>Thiotrichales</taxon>
        <taxon>Thiotrichaceae</taxon>
        <taxon>Thiothrix</taxon>
    </lineage>
</organism>
<dbReference type="Gene3D" id="3.60.15.10">
    <property type="entry name" value="Ribonuclease Z/Hydroxyacylglutathione hydrolase-like"/>
    <property type="match status" value="1"/>
</dbReference>
<dbReference type="PANTHER" id="PTHR23131">
    <property type="entry name" value="ENDORIBONUCLEASE LACTB2"/>
    <property type="match status" value="1"/>
</dbReference>
<dbReference type="AlphaFoldDB" id="A0A1T4WRY6"/>
<evidence type="ECO:0000313" key="3">
    <source>
        <dbReference type="Proteomes" id="UP000190460"/>
    </source>
</evidence>
<dbReference type="InterPro" id="IPR036866">
    <property type="entry name" value="RibonucZ/Hydroxyglut_hydro"/>
</dbReference>
<dbReference type="EMBL" id="FUYB01000008">
    <property type="protein sequence ID" value="SKA79381.1"/>
    <property type="molecule type" value="Genomic_DNA"/>
</dbReference>
<dbReference type="OrthoDB" id="9803916at2"/>
<dbReference type="Proteomes" id="UP000190460">
    <property type="component" value="Unassembled WGS sequence"/>
</dbReference>
<keyword evidence="3" id="KW-1185">Reference proteome</keyword>
<sequence length="348" mass="38842">MSLAVSHVSSVTYPPLPLPAGGTMVEVAAGVYWIRMPLPFALDHINLWLLKDGEGWVQVDTGLVETSVIESWRTLFETYLKGASVNRLIVTHLHPDHVGLAGWLAHEWGASLHMSRTEYLLCRTLLSDMHKEAPDAAIRFYRHAGFDEEEIGIYRAHFGGYGSFVGALPDAYQRLVKGDRLKIDGAEWEVIIGQGHSPEHVCLYCAEKKLFIAGDQLLPTISSNVSVWPLEPNANPLKDWIDSCHHLRARLPADVLVLPAHGKPFYGAHPRLDSLIAEHQQALDDLYALCAEPKRVLDVFSVLFKNPVTKRTLIFATGEARAHLNYLVQAGLLQVEVDDKDVAYYRQA</sequence>
<reference evidence="2 3" key="1">
    <citation type="submission" date="2017-02" db="EMBL/GenBank/DDBJ databases">
        <authorList>
            <person name="Peterson S.W."/>
        </authorList>
    </citation>
    <scope>NUCLEOTIDE SEQUENCE [LARGE SCALE GENOMIC DNA]</scope>
    <source>
        <strain evidence="2 3">ATCC 49788</strain>
    </source>
</reference>